<evidence type="ECO:0000256" key="1">
    <source>
        <dbReference type="SAM" id="MobiDB-lite"/>
    </source>
</evidence>
<reference evidence="3 4" key="1">
    <citation type="submission" date="2019-09" db="EMBL/GenBank/DDBJ databases">
        <title>Bird 10,000 Genomes (B10K) Project - Family phase.</title>
        <authorList>
            <person name="Zhang G."/>
        </authorList>
    </citation>
    <scope>NUCLEOTIDE SEQUENCE [LARGE SCALE GENOMIC DNA]</scope>
    <source>
        <strain evidence="3">B10K-DU-008-63</strain>
    </source>
</reference>
<name>A0A7L0S2B3_GLABR</name>
<dbReference type="PANTHER" id="PTHR14625:SF3">
    <property type="entry name" value="MICROCEPHALIN"/>
    <property type="match status" value="1"/>
</dbReference>
<dbReference type="Gene3D" id="3.40.50.10190">
    <property type="entry name" value="BRCT domain"/>
    <property type="match status" value="1"/>
</dbReference>
<dbReference type="OrthoDB" id="2384350at2759"/>
<dbReference type="Pfam" id="PF12738">
    <property type="entry name" value="PTCB-BRCT"/>
    <property type="match status" value="1"/>
</dbReference>
<dbReference type="InterPro" id="IPR001357">
    <property type="entry name" value="BRCT_dom"/>
</dbReference>
<sequence>LLLQVSKTLNKRVTHVVFKDGHLATWRKAQKMGVKIVSVLWVEKCRETGVHVDESLFSAVDTNEGLPLLSRKHKCMQPKDFVEKTPENNRKLRRRLDQMAKELAIQKIAINAETDVPVLLFEDNGSLVFSPVKKEQCSVMERRVREMKEKREDLSPATLEMSLPPSSSPRDSLLSNCVVTNSEDALLSEQMEDCLNSSYYLCGTDTLKMEKTDIEKHACDTWTDLHVSRSASVNSPSHSYEQNLTPEQHSRSLTKKQVLLHTLGDKLPSERKELKKFPKKNQKDKNSTTTSVANKMSLLHIKGLGHTTYSKKKVKLNTVPAFICSLNSSPMNSEDLNTCSLDRSFPADKNDCILDKKRKKGPTLSSLKLAASELDASGSEEFLQAITTCNKSFCTEESSYEDFFSSSDLNENKVHVQVPKESQSSPEVCCKDSFTGMDLLNVRFSMPHTNSKKSRKKSFPTNDVSVEKNFKPAEHRGSMPLNYMSDGEKADTAECLEFDDVNRLPQQAHEKSYRTSVNYCTHTTG</sequence>
<dbReference type="CDD" id="cd17716">
    <property type="entry name" value="BRCT_microcephalin_rpt1"/>
    <property type="match status" value="1"/>
</dbReference>
<feature type="non-terminal residue" evidence="3">
    <location>
        <position position="1"/>
    </location>
</feature>
<dbReference type="GO" id="GO:0000278">
    <property type="term" value="P:mitotic cell cycle"/>
    <property type="evidence" value="ECO:0007669"/>
    <property type="project" value="TreeGrafter"/>
</dbReference>
<dbReference type="InterPro" id="IPR036420">
    <property type="entry name" value="BRCT_dom_sf"/>
</dbReference>
<feature type="compositionally biased region" description="Polar residues" evidence="1">
    <location>
        <begin position="231"/>
        <end position="247"/>
    </location>
</feature>
<dbReference type="PANTHER" id="PTHR14625">
    <property type="entry name" value="MICROCEPHALIN"/>
    <property type="match status" value="1"/>
</dbReference>
<feature type="compositionally biased region" description="Low complexity" evidence="1">
    <location>
        <begin position="162"/>
        <end position="174"/>
    </location>
</feature>
<organism evidence="3 4">
    <name type="scientific">Glaucidium brasilianum</name>
    <name type="common">Ferruginous pygmy-owl</name>
    <dbReference type="NCBI Taxonomy" id="78217"/>
    <lineage>
        <taxon>Eukaryota</taxon>
        <taxon>Metazoa</taxon>
        <taxon>Chordata</taxon>
        <taxon>Craniata</taxon>
        <taxon>Vertebrata</taxon>
        <taxon>Euteleostomi</taxon>
        <taxon>Archelosauria</taxon>
        <taxon>Archosauria</taxon>
        <taxon>Dinosauria</taxon>
        <taxon>Saurischia</taxon>
        <taxon>Theropoda</taxon>
        <taxon>Coelurosauria</taxon>
        <taxon>Aves</taxon>
        <taxon>Neognathae</taxon>
        <taxon>Neoaves</taxon>
        <taxon>Telluraves</taxon>
        <taxon>Strigiformes</taxon>
        <taxon>Strigidae</taxon>
        <taxon>Glaucidium</taxon>
    </lineage>
</organism>
<feature type="non-terminal residue" evidence="3">
    <location>
        <position position="525"/>
    </location>
</feature>
<gene>
    <name evidence="3" type="primary">Mcph1</name>
    <name evidence="3" type="ORF">GLABRA_R15145</name>
</gene>
<comment type="caution">
    <text evidence="3">The sequence shown here is derived from an EMBL/GenBank/DDBJ whole genome shotgun (WGS) entry which is preliminary data.</text>
</comment>
<dbReference type="EMBL" id="VXAP01000381">
    <property type="protein sequence ID" value="NXL35462.1"/>
    <property type="molecule type" value="Genomic_DNA"/>
</dbReference>
<dbReference type="AlphaFoldDB" id="A0A7L0S2B3"/>
<dbReference type="PROSITE" id="PS50172">
    <property type="entry name" value="BRCT"/>
    <property type="match status" value="1"/>
</dbReference>
<keyword evidence="4" id="KW-1185">Reference proteome</keyword>
<feature type="domain" description="BRCT" evidence="2">
    <location>
        <begin position="1"/>
        <end position="59"/>
    </location>
</feature>
<dbReference type="Proteomes" id="UP000591073">
    <property type="component" value="Unassembled WGS sequence"/>
</dbReference>
<dbReference type="InterPro" id="IPR022047">
    <property type="entry name" value="Microcephalin-like"/>
</dbReference>
<evidence type="ECO:0000313" key="3">
    <source>
        <dbReference type="EMBL" id="NXL35462.1"/>
    </source>
</evidence>
<dbReference type="SUPFAM" id="SSF52113">
    <property type="entry name" value="BRCT domain"/>
    <property type="match status" value="1"/>
</dbReference>
<feature type="region of interest" description="Disordered" evidence="1">
    <location>
        <begin position="147"/>
        <end position="174"/>
    </location>
</feature>
<accession>A0A7L0S2B3</accession>
<evidence type="ECO:0000313" key="4">
    <source>
        <dbReference type="Proteomes" id="UP000591073"/>
    </source>
</evidence>
<feature type="region of interest" description="Disordered" evidence="1">
    <location>
        <begin position="231"/>
        <end position="253"/>
    </location>
</feature>
<feature type="compositionally biased region" description="Basic and acidic residues" evidence="1">
    <location>
        <begin position="270"/>
        <end position="286"/>
    </location>
</feature>
<protein>
    <submittedName>
        <fullName evidence="3">MCPH1 protein</fullName>
    </submittedName>
</protein>
<proteinExistence type="predicted"/>
<feature type="region of interest" description="Disordered" evidence="1">
    <location>
        <begin position="270"/>
        <end position="291"/>
    </location>
</feature>
<evidence type="ECO:0000259" key="2">
    <source>
        <dbReference type="PROSITE" id="PS50172"/>
    </source>
</evidence>